<feature type="transmembrane region" description="Helical" evidence="5">
    <location>
        <begin position="12"/>
        <end position="31"/>
    </location>
</feature>
<reference evidence="7" key="1">
    <citation type="submission" date="2023-02" db="EMBL/GenBank/DDBJ databases">
        <title>Description of Roseinatronobacter alkalisoli sp. nov., an alkaliphilic bacerium isolated from soda soil.</title>
        <authorList>
            <person name="Wei W."/>
        </authorList>
    </citation>
    <scope>NUCLEOTIDE SEQUENCE</scope>
    <source>
        <strain evidence="7">HJB301</strain>
    </source>
</reference>
<name>A0ABT5T572_9RHOB</name>
<keyword evidence="3 4" id="KW-0620">Polyamine biosynthesis</keyword>
<keyword evidence="5" id="KW-1133">Transmembrane helix</keyword>
<keyword evidence="5" id="KW-0472">Membrane</keyword>
<protein>
    <submittedName>
        <fullName evidence="7">Fused MFS/spermidine synthase</fullName>
    </submittedName>
</protein>
<evidence type="ECO:0000256" key="2">
    <source>
        <dbReference type="ARBA" id="ARBA00022679"/>
    </source>
</evidence>
<proteinExistence type="inferred from homology"/>
<evidence type="ECO:0000313" key="8">
    <source>
        <dbReference type="Proteomes" id="UP001431784"/>
    </source>
</evidence>
<keyword evidence="8" id="KW-1185">Reference proteome</keyword>
<dbReference type="Pfam" id="PF01564">
    <property type="entry name" value="Spermine_synth"/>
    <property type="match status" value="1"/>
</dbReference>
<dbReference type="PANTHER" id="PTHR43317:SF3">
    <property type="entry name" value="BLR2883 PROTEIN"/>
    <property type="match status" value="1"/>
</dbReference>
<evidence type="ECO:0000313" key="7">
    <source>
        <dbReference type="EMBL" id="MDD7970258.1"/>
    </source>
</evidence>
<dbReference type="EMBL" id="JAQZSM010000002">
    <property type="protein sequence ID" value="MDD7970258.1"/>
    <property type="molecule type" value="Genomic_DNA"/>
</dbReference>
<keyword evidence="2 4" id="KW-0808">Transferase</keyword>
<feature type="transmembrane region" description="Helical" evidence="5">
    <location>
        <begin position="292"/>
        <end position="312"/>
    </location>
</feature>
<feature type="transmembrane region" description="Helical" evidence="5">
    <location>
        <begin position="162"/>
        <end position="183"/>
    </location>
</feature>
<dbReference type="RefSeq" id="WP_274350852.1">
    <property type="nucleotide sequence ID" value="NZ_JAQZSM010000002.1"/>
</dbReference>
<feature type="transmembrane region" description="Helical" evidence="5">
    <location>
        <begin position="189"/>
        <end position="208"/>
    </location>
</feature>
<dbReference type="InterPro" id="IPR030374">
    <property type="entry name" value="PABS"/>
</dbReference>
<feature type="transmembrane region" description="Helical" evidence="5">
    <location>
        <begin position="229"/>
        <end position="247"/>
    </location>
</feature>
<evidence type="ECO:0000256" key="5">
    <source>
        <dbReference type="SAM" id="Phobius"/>
    </source>
</evidence>
<dbReference type="InterPro" id="IPR029063">
    <property type="entry name" value="SAM-dependent_MTases_sf"/>
</dbReference>
<feature type="transmembrane region" description="Helical" evidence="5">
    <location>
        <begin position="122"/>
        <end position="142"/>
    </location>
</feature>
<feature type="transmembrane region" description="Helical" evidence="5">
    <location>
        <begin position="259"/>
        <end position="280"/>
    </location>
</feature>
<evidence type="ECO:0000256" key="4">
    <source>
        <dbReference type="PROSITE-ProRule" id="PRU00354"/>
    </source>
</evidence>
<comment type="caution">
    <text evidence="7">The sequence shown here is derived from an EMBL/GenBank/DDBJ whole genome shotgun (WGS) entry which is preliminary data.</text>
</comment>
<dbReference type="NCBIfam" id="NF037959">
    <property type="entry name" value="MFS_SpdSyn"/>
    <property type="match status" value="2"/>
</dbReference>
<accession>A0ABT5T572</accession>
<dbReference type="Proteomes" id="UP001431784">
    <property type="component" value="Unassembled WGS sequence"/>
</dbReference>
<keyword evidence="5" id="KW-0812">Transmembrane</keyword>
<dbReference type="Gene3D" id="3.40.50.150">
    <property type="entry name" value="Vaccinia Virus protein VP39"/>
    <property type="match status" value="1"/>
</dbReference>
<evidence type="ECO:0000256" key="3">
    <source>
        <dbReference type="ARBA" id="ARBA00023115"/>
    </source>
</evidence>
<dbReference type="PANTHER" id="PTHR43317">
    <property type="entry name" value="THERMOSPERMINE SYNTHASE ACAULIS5"/>
    <property type="match status" value="1"/>
</dbReference>
<feature type="transmembrane region" description="Helical" evidence="5">
    <location>
        <begin position="43"/>
        <end position="65"/>
    </location>
</feature>
<evidence type="ECO:0000259" key="6">
    <source>
        <dbReference type="PROSITE" id="PS51006"/>
    </source>
</evidence>
<feature type="domain" description="PABS" evidence="6">
    <location>
        <begin position="500"/>
        <end position="689"/>
    </location>
</feature>
<feature type="active site" description="Proton acceptor" evidence="4">
    <location>
        <position position="589"/>
    </location>
</feature>
<gene>
    <name evidence="7" type="ORF">PUT78_04035</name>
</gene>
<feature type="transmembrane region" description="Helical" evidence="5">
    <location>
        <begin position="338"/>
        <end position="358"/>
    </location>
</feature>
<organism evidence="7 8">
    <name type="scientific">Roseinatronobacter alkalisoli</name>
    <dbReference type="NCBI Taxonomy" id="3028235"/>
    <lineage>
        <taxon>Bacteria</taxon>
        <taxon>Pseudomonadati</taxon>
        <taxon>Pseudomonadota</taxon>
        <taxon>Alphaproteobacteria</taxon>
        <taxon>Rhodobacterales</taxon>
        <taxon>Paracoccaceae</taxon>
        <taxon>Roseinatronobacter</taxon>
    </lineage>
</organism>
<sequence length="836" mass="88643">MTRTHSPRHIAALGALFTLSGAAALIYQVLWVRELGLLFGSTAQAAALTIAIFFTGIALGGWLFGRVSGRLARPLRAFGWVEAGVAATALGHFLVADAYFTLYPALYAMIGGIPVLETALKAGVAGTILLPSAILMGGTLPLMGQHVIRAQDSLGRMGSALYALNTAGGAMGALAAGFFLPIWLGFSGAYLLAVGFDLVVGLSALFLARRALPVVAQNCQPRVAIPARLWIIAFASGFATLAVEVIWTRAFAQVLQNSVYTYALVLTVFLLALSLGAGLANGLNRTALRPDAVLTGLLLAAAAVVAATPHLFHHLTGGLGYLGGRADFAGYVWEVGRVAVLTMLIPGTILGAVLPYLLRLMEGGAPGAVLGRLIAVNTTGAIFGALAGGFVLLPMVGAWKGLWLMGAVYAVLVLALWQPSDGWGARIARFAGLAGVVVLLAGQPGLQAARLNTAEELLAFREGASAHVAVVAREESKFIRVNNFYTLGGSGALVPERNQTMIPLLTHPSPREIFFLGLGTGISAGAGLFANPDRVTVCELLPDVIDFARDWFGPYVNGLFDDPRVTIHPEDGRQCLARSRATYDMIIADLFTPWRAGVGNVYTAEHYRLAASRLNAGGAYVQWMPLYQVSRREFEIVANTMVQAFPEVTIWRGDLYPERSIVALVGRKTPAPLDPATLAAQWRAMTGSDEPDDVLSARALKFYAGNAASGLFADAPVNTDDLPLIEYLAPRTHRAVIAGRANWLTGPERDRFYTDLLDALPPGSDPHLALLTPAQRNLARAGAVYAEWRGLRTRNDLRAGALWQDFLALTPSHARDPDSPAGQVAIGGMAFGEGAD</sequence>
<feature type="transmembrane region" description="Helical" evidence="5">
    <location>
        <begin position="398"/>
        <end position="417"/>
    </location>
</feature>
<evidence type="ECO:0000256" key="1">
    <source>
        <dbReference type="ARBA" id="ARBA00007867"/>
    </source>
</evidence>
<feature type="transmembrane region" description="Helical" evidence="5">
    <location>
        <begin position="370"/>
        <end position="392"/>
    </location>
</feature>
<comment type="similarity">
    <text evidence="1">Belongs to the spermidine/spermine synthase family.</text>
</comment>
<dbReference type="PROSITE" id="PS51006">
    <property type="entry name" value="PABS_2"/>
    <property type="match status" value="1"/>
</dbReference>
<feature type="transmembrane region" description="Helical" evidence="5">
    <location>
        <begin position="77"/>
        <end position="102"/>
    </location>
</feature>
<dbReference type="SUPFAM" id="SSF53335">
    <property type="entry name" value="S-adenosyl-L-methionine-dependent methyltransferases"/>
    <property type="match status" value="1"/>
</dbReference>
<feature type="transmembrane region" description="Helical" evidence="5">
    <location>
        <begin position="429"/>
        <end position="446"/>
    </location>
</feature>